<organism evidence="2">
    <name type="scientific">uncultured Rubrobacteraceae bacterium</name>
    <dbReference type="NCBI Taxonomy" id="349277"/>
    <lineage>
        <taxon>Bacteria</taxon>
        <taxon>Bacillati</taxon>
        <taxon>Actinomycetota</taxon>
        <taxon>Rubrobacteria</taxon>
        <taxon>Rubrobacterales</taxon>
        <taxon>Rubrobacteraceae</taxon>
        <taxon>environmental samples</taxon>
    </lineage>
</organism>
<protein>
    <submittedName>
        <fullName evidence="2">MarC family integral membrane protein</fullName>
    </submittedName>
</protein>
<feature type="region of interest" description="Disordered" evidence="1">
    <location>
        <begin position="1"/>
        <end position="205"/>
    </location>
</feature>
<feature type="non-terminal residue" evidence="2">
    <location>
        <position position="205"/>
    </location>
</feature>
<feature type="compositionally biased region" description="Low complexity" evidence="1">
    <location>
        <begin position="14"/>
        <end position="24"/>
    </location>
</feature>
<feature type="compositionally biased region" description="Basic residues" evidence="1">
    <location>
        <begin position="54"/>
        <end position="79"/>
    </location>
</feature>
<feature type="non-terminal residue" evidence="2">
    <location>
        <position position="1"/>
    </location>
</feature>
<name>A0A6J4RIA3_9ACTN</name>
<proteinExistence type="predicted"/>
<evidence type="ECO:0000256" key="1">
    <source>
        <dbReference type="SAM" id="MobiDB-lite"/>
    </source>
</evidence>
<dbReference type="EMBL" id="CADCVK010000094">
    <property type="protein sequence ID" value="CAA9468359.1"/>
    <property type="molecule type" value="Genomic_DNA"/>
</dbReference>
<dbReference type="AlphaFoldDB" id="A0A6J4RIA3"/>
<feature type="compositionally biased region" description="Basic residues" evidence="1">
    <location>
        <begin position="90"/>
        <end position="102"/>
    </location>
</feature>
<accession>A0A6J4RIA3</accession>
<feature type="compositionally biased region" description="Pro residues" evidence="1">
    <location>
        <begin position="152"/>
        <end position="164"/>
    </location>
</feature>
<feature type="compositionally biased region" description="Basic and acidic residues" evidence="1">
    <location>
        <begin position="135"/>
        <end position="145"/>
    </location>
</feature>
<gene>
    <name evidence="2" type="ORF">AVDCRST_MAG12-540</name>
</gene>
<evidence type="ECO:0000313" key="2">
    <source>
        <dbReference type="EMBL" id="CAA9468359.1"/>
    </source>
</evidence>
<sequence>VGVRLQLVRDAARGGRPARAGPHLRGPHPRLPIQAQAGDRRQGDDARDRDPAHLRPHRRRAALGSGHRHPRVPHRRRRPPLPPLPGHGLRQPRRPPVAHRARAGGGRLRAGRLRLPARHTAARRPGRHNHGPPLHGREEPGGARDLRRRPPLRPAPHPPLTPARPPRHGPLRRDRRERALPRARRAPRRPRRPVRPRRRQLEPRV</sequence>
<feature type="compositionally biased region" description="Basic residues" evidence="1">
    <location>
        <begin position="109"/>
        <end position="130"/>
    </location>
</feature>
<feature type="compositionally biased region" description="Basic residues" evidence="1">
    <location>
        <begin position="181"/>
        <end position="198"/>
    </location>
</feature>
<reference evidence="2" key="1">
    <citation type="submission" date="2020-02" db="EMBL/GenBank/DDBJ databases">
        <authorList>
            <person name="Meier V. D."/>
        </authorList>
    </citation>
    <scope>NUCLEOTIDE SEQUENCE</scope>
    <source>
        <strain evidence="2">AVDCRST_MAG12</strain>
    </source>
</reference>
<feature type="compositionally biased region" description="Basic and acidic residues" evidence="1">
    <location>
        <begin position="171"/>
        <end position="180"/>
    </location>
</feature>
<feature type="compositionally biased region" description="Basic and acidic residues" evidence="1">
    <location>
        <begin position="38"/>
        <end position="53"/>
    </location>
</feature>